<reference evidence="11" key="1">
    <citation type="journal article" date="2014" name="Int. J. Syst. Evol. Microbiol.">
        <title>Complete genome sequence of Corynebacterium casei LMG S-19264T (=DSM 44701T), isolated from a smear-ripened cheese.</title>
        <authorList>
            <consortium name="US DOE Joint Genome Institute (JGI-PGF)"/>
            <person name="Walter F."/>
            <person name="Albersmeier A."/>
            <person name="Kalinowski J."/>
            <person name="Ruckert C."/>
        </authorList>
    </citation>
    <scope>NUCLEOTIDE SEQUENCE</scope>
    <source>
        <strain evidence="11">JCM 4633</strain>
    </source>
</reference>
<feature type="transmembrane region" description="Helical" evidence="9">
    <location>
        <begin position="21"/>
        <end position="46"/>
    </location>
</feature>
<dbReference type="GO" id="GO:0022857">
    <property type="term" value="F:transmembrane transporter activity"/>
    <property type="evidence" value="ECO:0007669"/>
    <property type="project" value="InterPro"/>
</dbReference>
<feature type="transmembrane region" description="Helical" evidence="9">
    <location>
        <begin position="150"/>
        <end position="169"/>
    </location>
</feature>
<feature type="transmembrane region" description="Helical" evidence="9">
    <location>
        <begin position="279"/>
        <end position="301"/>
    </location>
</feature>
<dbReference type="SUPFAM" id="SSF103473">
    <property type="entry name" value="MFS general substrate transporter"/>
    <property type="match status" value="1"/>
</dbReference>
<protein>
    <submittedName>
        <fullName evidence="11">MFS transporter</fullName>
    </submittedName>
</protein>
<evidence type="ECO:0000256" key="9">
    <source>
        <dbReference type="SAM" id="Phobius"/>
    </source>
</evidence>
<comment type="caution">
    <text evidence="11">The sequence shown here is derived from an EMBL/GenBank/DDBJ whole genome shotgun (WGS) entry which is preliminary data.</text>
</comment>
<proteinExistence type="inferred from homology"/>
<name>A0A918TP45_STRCJ</name>
<evidence type="ECO:0000313" key="12">
    <source>
        <dbReference type="Proteomes" id="UP000646244"/>
    </source>
</evidence>
<dbReference type="GO" id="GO:0005886">
    <property type="term" value="C:plasma membrane"/>
    <property type="evidence" value="ECO:0007669"/>
    <property type="project" value="UniProtKB-SubCell"/>
</dbReference>
<feature type="transmembrane region" description="Helical" evidence="9">
    <location>
        <begin position="58"/>
        <end position="77"/>
    </location>
</feature>
<feature type="transmembrane region" description="Helical" evidence="9">
    <location>
        <begin position="235"/>
        <end position="258"/>
    </location>
</feature>
<dbReference type="InterPro" id="IPR011701">
    <property type="entry name" value="MFS"/>
</dbReference>
<sequence length="522" mass="53659">MSQDTATAVADEGKVPQPRGLLISLVALVIAMLLAQLDNLILGPAMPTIVGELGGLDHLSWVVTAYGLTTAVSTPLWGKLGDMYGRKGAFMASIVLFLAGSALAGLSRDMGQLIAFRALQGLGGGGLMVGAFAIMGTIVPSRDRGKYQGLFAGAMGLAQVGGSPVGGLITDSLGWRWAFYINLPLGAAALVLCVTVLHLPRKRNKARVDYAGAALLTVFISSVLLFTGWGGQQYAWGSAPVVGTIALAVVSGALFLWAERKAEAPIIPLQVFRNVNFSLGTLMGFLVGLVMMGALTYLPLFQQVAQGASATNSGLLLLPVFGAMMAVNVIAGQVVSKTGKYKLFMIAGGILIPVGFLLMSRMDAGTSRVVSALGMAVFGAGMGFLMQTTMLISLDAVQLKDLGVASSTATLARTIGGSVGAAVMGAVFTQRMTSSLEADGGAPGAGSAHLDAGTLTRLPDAVREVYEHAVTSGMHLVLLVGAGISVVTAVATWFVREVPLRGSVPKPEKKAPTDGPVAASSP</sequence>
<evidence type="ECO:0000256" key="4">
    <source>
        <dbReference type="ARBA" id="ARBA00022475"/>
    </source>
</evidence>
<dbReference type="InterPro" id="IPR020846">
    <property type="entry name" value="MFS_dom"/>
</dbReference>
<dbReference type="Proteomes" id="UP000646244">
    <property type="component" value="Unassembled WGS sequence"/>
</dbReference>
<feature type="transmembrane region" description="Helical" evidence="9">
    <location>
        <begin position="210"/>
        <end position="229"/>
    </location>
</feature>
<reference evidence="11" key="2">
    <citation type="submission" date="2020-09" db="EMBL/GenBank/DDBJ databases">
        <authorList>
            <person name="Sun Q."/>
            <person name="Ohkuma M."/>
        </authorList>
    </citation>
    <scope>NUCLEOTIDE SEQUENCE</scope>
    <source>
        <strain evidence="11">JCM 4633</strain>
    </source>
</reference>
<keyword evidence="4" id="KW-1003">Cell membrane</keyword>
<organism evidence="11 12">
    <name type="scientific">Streptomyces cinnamoneus</name>
    <name type="common">Streptoverticillium cinnamoneum</name>
    <dbReference type="NCBI Taxonomy" id="53446"/>
    <lineage>
        <taxon>Bacteria</taxon>
        <taxon>Bacillati</taxon>
        <taxon>Actinomycetota</taxon>
        <taxon>Actinomycetes</taxon>
        <taxon>Kitasatosporales</taxon>
        <taxon>Streptomycetaceae</taxon>
        <taxon>Streptomyces</taxon>
        <taxon>Streptomyces cinnamoneus group</taxon>
    </lineage>
</organism>
<feature type="transmembrane region" description="Helical" evidence="9">
    <location>
        <begin position="313"/>
        <end position="331"/>
    </location>
</feature>
<comment type="subcellular location">
    <subcellularLocation>
        <location evidence="1">Cell membrane</location>
        <topology evidence="1">Multi-pass membrane protein</topology>
    </subcellularLocation>
</comment>
<keyword evidence="5 9" id="KW-0812">Transmembrane</keyword>
<keyword evidence="7 9" id="KW-0472">Membrane</keyword>
<evidence type="ECO:0000256" key="7">
    <source>
        <dbReference type="ARBA" id="ARBA00023136"/>
    </source>
</evidence>
<dbReference type="Gene3D" id="1.20.1720.10">
    <property type="entry name" value="Multidrug resistance protein D"/>
    <property type="match status" value="1"/>
</dbReference>
<comment type="similarity">
    <text evidence="2">Belongs to the major facilitator superfamily. TCR/Tet family.</text>
</comment>
<feature type="transmembrane region" description="Helical" evidence="9">
    <location>
        <begin position="343"/>
        <end position="360"/>
    </location>
</feature>
<dbReference type="RefSeq" id="WP_190110484.1">
    <property type="nucleotide sequence ID" value="NZ_BMVB01000009.1"/>
</dbReference>
<evidence type="ECO:0000256" key="8">
    <source>
        <dbReference type="SAM" id="MobiDB-lite"/>
    </source>
</evidence>
<dbReference type="FunFam" id="1.20.1720.10:FF:000004">
    <property type="entry name" value="EmrB/QacA family drug resistance transporter"/>
    <property type="match status" value="1"/>
</dbReference>
<feature type="transmembrane region" description="Helical" evidence="9">
    <location>
        <begin position="476"/>
        <end position="495"/>
    </location>
</feature>
<dbReference type="Pfam" id="PF07690">
    <property type="entry name" value="MFS_1"/>
    <property type="match status" value="1"/>
</dbReference>
<dbReference type="PANTHER" id="PTHR23501:SF197">
    <property type="entry name" value="COMD"/>
    <property type="match status" value="1"/>
</dbReference>
<feature type="transmembrane region" description="Helical" evidence="9">
    <location>
        <begin position="89"/>
        <end position="106"/>
    </location>
</feature>
<evidence type="ECO:0000256" key="5">
    <source>
        <dbReference type="ARBA" id="ARBA00022692"/>
    </source>
</evidence>
<feature type="region of interest" description="Disordered" evidence="8">
    <location>
        <begin position="503"/>
        <end position="522"/>
    </location>
</feature>
<evidence type="ECO:0000256" key="1">
    <source>
        <dbReference type="ARBA" id="ARBA00004651"/>
    </source>
</evidence>
<feature type="transmembrane region" description="Helical" evidence="9">
    <location>
        <begin position="372"/>
        <end position="392"/>
    </location>
</feature>
<dbReference type="PROSITE" id="PS50850">
    <property type="entry name" value="MFS"/>
    <property type="match status" value="1"/>
</dbReference>
<dbReference type="CDD" id="cd17502">
    <property type="entry name" value="MFS_Azr1_MDR_like"/>
    <property type="match status" value="1"/>
</dbReference>
<dbReference type="InterPro" id="IPR004638">
    <property type="entry name" value="EmrB-like"/>
</dbReference>
<evidence type="ECO:0000256" key="6">
    <source>
        <dbReference type="ARBA" id="ARBA00022989"/>
    </source>
</evidence>
<dbReference type="EMBL" id="BMVB01000009">
    <property type="protein sequence ID" value="GHC53583.1"/>
    <property type="molecule type" value="Genomic_DNA"/>
</dbReference>
<keyword evidence="3" id="KW-0813">Transport</keyword>
<dbReference type="InterPro" id="IPR036259">
    <property type="entry name" value="MFS_trans_sf"/>
</dbReference>
<evidence type="ECO:0000259" key="10">
    <source>
        <dbReference type="PROSITE" id="PS50850"/>
    </source>
</evidence>
<feature type="domain" description="Major facilitator superfamily (MFS) profile" evidence="10">
    <location>
        <begin position="24"/>
        <end position="500"/>
    </location>
</feature>
<feature type="transmembrane region" description="Helical" evidence="9">
    <location>
        <begin position="175"/>
        <end position="198"/>
    </location>
</feature>
<evidence type="ECO:0000256" key="2">
    <source>
        <dbReference type="ARBA" id="ARBA00007520"/>
    </source>
</evidence>
<accession>A0A918TP45</accession>
<evidence type="ECO:0000313" key="11">
    <source>
        <dbReference type="EMBL" id="GHC53583.1"/>
    </source>
</evidence>
<dbReference type="AlphaFoldDB" id="A0A918TP45"/>
<evidence type="ECO:0000256" key="3">
    <source>
        <dbReference type="ARBA" id="ARBA00022448"/>
    </source>
</evidence>
<dbReference type="Gene3D" id="1.20.1250.20">
    <property type="entry name" value="MFS general substrate transporter like domains"/>
    <property type="match status" value="1"/>
</dbReference>
<feature type="transmembrane region" description="Helical" evidence="9">
    <location>
        <begin position="118"/>
        <end position="138"/>
    </location>
</feature>
<dbReference type="NCBIfam" id="TIGR00711">
    <property type="entry name" value="efflux_EmrB"/>
    <property type="match status" value="1"/>
</dbReference>
<dbReference type="PANTHER" id="PTHR23501">
    <property type="entry name" value="MAJOR FACILITATOR SUPERFAMILY"/>
    <property type="match status" value="1"/>
</dbReference>
<keyword evidence="6 9" id="KW-1133">Transmembrane helix</keyword>
<gene>
    <name evidence="11" type="ORF">GCM10010507_32290</name>
</gene>